<gene>
    <name evidence="2" type="ORF">SAMN04488509_102212</name>
</gene>
<keyword evidence="1" id="KW-0812">Transmembrane</keyword>
<organism evidence="2 3">
    <name type="scientific">Aquimonas voraii</name>
    <dbReference type="NCBI Taxonomy" id="265719"/>
    <lineage>
        <taxon>Bacteria</taxon>
        <taxon>Pseudomonadati</taxon>
        <taxon>Pseudomonadota</taxon>
        <taxon>Gammaproteobacteria</taxon>
        <taxon>Lysobacterales</taxon>
        <taxon>Lysobacteraceae</taxon>
        <taxon>Aquimonas</taxon>
    </lineage>
</organism>
<proteinExistence type="predicted"/>
<keyword evidence="3" id="KW-1185">Reference proteome</keyword>
<feature type="transmembrane region" description="Helical" evidence="1">
    <location>
        <begin position="20"/>
        <end position="46"/>
    </location>
</feature>
<dbReference type="EMBL" id="FNAG01000002">
    <property type="protein sequence ID" value="SDD37503.1"/>
    <property type="molecule type" value="Genomic_DNA"/>
</dbReference>
<name>A0A1G6U876_9GAMM</name>
<accession>A0A1G6U876</accession>
<sequence length="91" mass="9765">MRPAFVQLRLPRNPIVRLLLAVAGIAVLSFFALAGAALAAAVLAALGLRQLWWKLRGGQPAPRSTAPSDVIEGDFTVVEKVQVRLPPQRQG</sequence>
<dbReference type="Proteomes" id="UP000199603">
    <property type="component" value="Unassembled WGS sequence"/>
</dbReference>
<dbReference type="AlphaFoldDB" id="A0A1G6U876"/>
<protein>
    <submittedName>
        <fullName evidence="2">Uncharacterized protein</fullName>
    </submittedName>
</protein>
<dbReference type="RefSeq" id="WP_091239964.1">
    <property type="nucleotide sequence ID" value="NZ_FNAG01000002.1"/>
</dbReference>
<evidence type="ECO:0000256" key="1">
    <source>
        <dbReference type="SAM" id="Phobius"/>
    </source>
</evidence>
<keyword evidence="1" id="KW-1133">Transmembrane helix</keyword>
<keyword evidence="1" id="KW-0472">Membrane</keyword>
<evidence type="ECO:0000313" key="3">
    <source>
        <dbReference type="Proteomes" id="UP000199603"/>
    </source>
</evidence>
<reference evidence="2 3" key="1">
    <citation type="submission" date="2016-10" db="EMBL/GenBank/DDBJ databases">
        <authorList>
            <person name="de Groot N.N."/>
        </authorList>
    </citation>
    <scope>NUCLEOTIDE SEQUENCE [LARGE SCALE GENOMIC DNA]</scope>
    <source>
        <strain evidence="2 3">DSM 16957</strain>
    </source>
</reference>
<evidence type="ECO:0000313" key="2">
    <source>
        <dbReference type="EMBL" id="SDD37503.1"/>
    </source>
</evidence>